<accession>A0AA46E0M3</accession>
<dbReference type="SMART" id="SM00886">
    <property type="entry name" value="Dabb"/>
    <property type="match status" value="1"/>
</dbReference>
<dbReference type="PANTHER" id="PTHR37832">
    <property type="entry name" value="BLL2683 PROTEIN"/>
    <property type="match status" value="1"/>
</dbReference>
<dbReference type="AlphaFoldDB" id="A0AA46E0M3"/>
<protein>
    <submittedName>
        <fullName evidence="2">Stress responsive alpha/beta barrel protein</fullName>
    </submittedName>
</protein>
<evidence type="ECO:0000313" key="3">
    <source>
        <dbReference type="Proteomes" id="UP000294678"/>
    </source>
</evidence>
<dbReference type="SUPFAM" id="SSF54909">
    <property type="entry name" value="Dimeric alpha+beta barrel"/>
    <property type="match status" value="1"/>
</dbReference>
<comment type="caution">
    <text evidence="2">The sequence shown here is derived from an EMBL/GenBank/DDBJ whole genome shotgun (WGS) entry which is preliminary data.</text>
</comment>
<dbReference type="EMBL" id="SOBG01000001">
    <property type="protein sequence ID" value="TDT72590.1"/>
    <property type="molecule type" value="Genomic_DNA"/>
</dbReference>
<name>A0AA46E0M3_9FUSO</name>
<dbReference type="InterPro" id="IPR013097">
    <property type="entry name" value="Dabb"/>
</dbReference>
<dbReference type="Proteomes" id="UP000294678">
    <property type="component" value="Unassembled WGS sequence"/>
</dbReference>
<dbReference type="PANTHER" id="PTHR37832:SF1">
    <property type="entry name" value="STRESS-RESPONSE A_B BARREL DOMAIN-CONTAINING PROTEIN"/>
    <property type="match status" value="1"/>
</dbReference>
<dbReference type="InterPro" id="IPR011008">
    <property type="entry name" value="Dimeric_a/b-barrel"/>
</dbReference>
<dbReference type="Gene3D" id="3.30.70.100">
    <property type="match status" value="1"/>
</dbReference>
<organism evidence="2 3">
    <name type="scientific">Hypnocyclicus thermotrophus</name>
    <dbReference type="NCBI Taxonomy" id="1627895"/>
    <lineage>
        <taxon>Bacteria</taxon>
        <taxon>Fusobacteriati</taxon>
        <taxon>Fusobacteriota</taxon>
        <taxon>Fusobacteriia</taxon>
        <taxon>Fusobacteriales</taxon>
        <taxon>Fusobacteriaceae</taxon>
        <taxon>Hypnocyclicus</taxon>
    </lineage>
</organism>
<feature type="domain" description="Stress-response A/B barrel" evidence="1">
    <location>
        <begin position="2"/>
        <end position="99"/>
    </location>
</feature>
<keyword evidence="3" id="KW-1185">Reference proteome</keyword>
<gene>
    <name evidence="2" type="ORF">EV215_0400</name>
</gene>
<evidence type="ECO:0000259" key="1">
    <source>
        <dbReference type="PROSITE" id="PS51502"/>
    </source>
</evidence>
<dbReference type="PROSITE" id="PS51502">
    <property type="entry name" value="S_R_A_B_BARREL"/>
    <property type="match status" value="1"/>
</dbReference>
<proteinExistence type="predicted"/>
<dbReference type="RefSeq" id="WP_134112300.1">
    <property type="nucleotide sequence ID" value="NZ_SOBG01000001.1"/>
</dbReference>
<reference evidence="2 3" key="1">
    <citation type="submission" date="2019-03" db="EMBL/GenBank/DDBJ databases">
        <title>Genomic Encyclopedia of Type Strains, Phase IV (KMG-IV): sequencing the most valuable type-strain genomes for metagenomic binning, comparative biology and taxonomic classification.</title>
        <authorList>
            <person name="Goeker M."/>
        </authorList>
    </citation>
    <scope>NUCLEOTIDE SEQUENCE [LARGE SCALE GENOMIC DNA]</scope>
    <source>
        <strain evidence="2 3">DSM 100055</strain>
    </source>
</reference>
<dbReference type="Pfam" id="PF07876">
    <property type="entry name" value="Dabb"/>
    <property type="match status" value="1"/>
</dbReference>
<sequence length="101" mass="11918">MIRHVVMWVLKKNARGNTKDENAFILKAELENLKNEIPEIIKLEVGINNDEYSSKNFDVVLITEFKSFEDLDKYKHHPKHVEIIDLVKEIVENRACVDYTF</sequence>
<evidence type="ECO:0000313" key="2">
    <source>
        <dbReference type="EMBL" id="TDT72590.1"/>
    </source>
</evidence>